<feature type="transmembrane region" description="Helical" evidence="1">
    <location>
        <begin position="12"/>
        <end position="29"/>
    </location>
</feature>
<name>A0A0R3MVF4_9BRAD</name>
<dbReference type="AlphaFoldDB" id="A0A0R3MVF4"/>
<keyword evidence="1" id="KW-0812">Transmembrane</keyword>
<dbReference type="RefSeq" id="WP_156435039.1">
    <property type="nucleotide sequence ID" value="NZ_LLYB01000066.1"/>
</dbReference>
<keyword evidence="1" id="KW-1133">Transmembrane helix</keyword>
<keyword evidence="1" id="KW-0472">Membrane</keyword>
<reference evidence="2 3" key="1">
    <citation type="submission" date="2014-03" db="EMBL/GenBank/DDBJ databases">
        <title>Bradyrhizobium valentinum sp. nov., isolated from effective nodules of Lupinus mariae-josephae, a lupine endemic of basic-lime soils in Eastern Spain.</title>
        <authorList>
            <person name="Duran D."/>
            <person name="Rey L."/>
            <person name="Navarro A."/>
            <person name="Busquets A."/>
            <person name="Imperial J."/>
            <person name="Ruiz-Argueso T."/>
        </authorList>
    </citation>
    <scope>NUCLEOTIDE SEQUENCE [LARGE SCALE GENOMIC DNA]</scope>
    <source>
        <strain evidence="2 3">CCBAU 23086</strain>
    </source>
</reference>
<dbReference type="Proteomes" id="UP000051660">
    <property type="component" value="Unassembled WGS sequence"/>
</dbReference>
<dbReference type="OrthoDB" id="8212573at2"/>
<protein>
    <submittedName>
        <fullName evidence="2">Uncharacterized protein</fullName>
    </submittedName>
</protein>
<accession>A0A0R3MVF4</accession>
<organism evidence="2 3">
    <name type="scientific">Bradyrhizobium lablabi</name>
    <dbReference type="NCBI Taxonomy" id="722472"/>
    <lineage>
        <taxon>Bacteria</taxon>
        <taxon>Pseudomonadati</taxon>
        <taxon>Pseudomonadota</taxon>
        <taxon>Alphaproteobacteria</taxon>
        <taxon>Hyphomicrobiales</taxon>
        <taxon>Nitrobacteraceae</taxon>
        <taxon>Bradyrhizobium</taxon>
    </lineage>
</organism>
<evidence type="ECO:0000313" key="3">
    <source>
        <dbReference type="Proteomes" id="UP000051660"/>
    </source>
</evidence>
<evidence type="ECO:0000256" key="1">
    <source>
        <dbReference type="SAM" id="Phobius"/>
    </source>
</evidence>
<proteinExistence type="predicted"/>
<gene>
    <name evidence="2" type="ORF">CQ14_22545</name>
</gene>
<evidence type="ECO:0000313" key="2">
    <source>
        <dbReference type="EMBL" id="KRR23819.1"/>
    </source>
</evidence>
<comment type="caution">
    <text evidence="2">The sequence shown here is derived from an EMBL/GenBank/DDBJ whole genome shotgun (WGS) entry which is preliminary data.</text>
</comment>
<sequence length="225" mass="24531">MAGEIFSLIRMPLIAFVGGFLVVGGWIWAPELWRMVHSQFSGGSSVSMFAGANRIGRPEVAPVVRTCFSKVMDDLGPDVKKMEPSAAYFILKAGSMQANVSAMLGKERGESPAAHLAYAWGELASCIYALEDRALCDPDNRAAAVETTAKFFGYAKQAADSGAKSMVPGNDGRAIENIRDRLLLMLKNHRRYGTLVAADFGSFAPAEIMQVMRSEQKETRDICKR</sequence>
<dbReference type="EMBL" id="LLYB01000066">
    <property type="protein sequence ID" value="KRR23819.1"/>
    <property type="molecule type" value="Genomic_DNA"/>
</dbReference>